<keyword evidence="11" id="KW-1185">Reference proteome</keyword>
<comment type="caution">
    <text evidence="10">The sequence shown here is derived from an EMBL/GenBank/DDBJ whole genome shotgun (WGS) entry which is preliminary data.</text>
</comment>
<keyword evidence="6" id="KW-0547">Nucleotide-binding</keyword>
<dbReference type="SUPFAM" id="SSF53223">
    <property type="entry name" value="Aminoacid dehydrogenase-like, N-terminal domain"/>
    <property type="match status" value="1"/>
</dbReference>
<feature type="binding site" evidence="6">
    <location>
        <position position="93"/>
    </location>
    <ligand>
        <name>substrate</name>
    </ligand>
</feature>
<dbReference type="SMART" id="SM00839">
    <property type="entry name" value="ELFV_dehydrog"/>
    <property type="match status" value="1"/>
</dbReference>
<evidence type="ECO:0000256" key="8">
    <source>
        <dbReference type="RuleBase" id="RU004417"/>
    </source>
</evidence>
<dbReference type="Pfam" id="PF00208">
    <property type="entry name" value="ELFV_dehydrog"/>
    <property type="match status" value="1"/>
</dbReference>
<reference evidence="10 11" key="1">
    <citation type="submission" date="2013-08" db="EMBL/GenBank/DDBJ databases">
        <authorList>
            <person name="Huang J."/>
            <person name="Wang G."/>
        </authorList>
    </citation>
    <scope>NUCLEOTIDE SEQUENCE [LARGE SCALE GENOMIC DNA]</scope>
    <source>
        <strain evidence="10 11">JSM 076056</strain>
    </source>
</reference>
<feature type="binding site" evidence="6">
    <location>
        <position position="189"/>
    </location>
    <ligand>
        <name>NAD(+)</name>
        <dbReference type="ChEBI" id="CHEBI:57540"/>
    </ligand>
</feature>
<dbReference type="GO" id="GO:0006538">
    <property type="term" value="P:L-glutamate catabolic process"/>
    <property type="evidence" value="ECO:0007669"/>
    <property type="project" value="TreeGrafter"/>
</dbReference>
<dbReference type="InterPro" id="IPR006095">
    <property type="entry name" value="Glu/Leu/Phe/Val/Trp_DH"/>
</dbReference>
<sequence length="416" mass="46189">MSQNSPYQQLQNQLEQVVEELEITPSVFQILKEPKHVVRISIPLQRDDGTVETYTGYRSLHSDLLGPGKGGIRFHPNVNEDEVMALSVWMTMKTAILKLPFGGAKGGIQVDPNDLSKRELQELSRQYIRMLEHVIGPQKDIPAPDVNTNGRIMGWMLDEFTRLRGRNVPGFITGKPPVIGGSEGRVEATGRGVVVTILRALEKMDMEKKGAKVAIQGFGNVGSVTAKRLNEEGLKVVAVADVNGMLYDEEGIDVLELCEYVEENGSIEGFQNQELKPSDGIFETDCDIFIPAALENVITSETAPKLKASIVAEAANGPTTGDGDHILKERDIFVIPDILCNSGGVMVSAFEWMQNDSHDHWEKDFVVQRLDKDLSEAFREVYKISQEKNIAMRKAAYQVAVNRLSDAMYERGWVEG</sequence>
<comment type="similarity">
    <text evidence="1 4 8">Belongs to the Glu/Leu/Phe/Val dehydrogenases family.</text>
</comment>
<evidence type="ECO:0000256" key="7">
    <source>
        <dbReference type="PIRSR" id="PIRSR000185-3"/>
    </source>
</evidence>
<evidence type="ECO:0000256" key="1">
    <source>
        <dbReference type="ARBA" id="ARBA00006382"/>
    </source>
</evidence>
<evidence type="ECO:0000259" key="9">
    <source>
        <dbReference type="SMART" id="SM00839"/>
    </source>
</evidence>
<dbReference type="InterPro" id="IPR046346">
    <property type="entry name" value="Aminoacid_DH-like_N_sf"/>
</dbReference>
<dbReference type="PANTHER" id="PTHR11606:SF13">
    <property type="entry name" value="GLUTAMATE DEHYDROGENASE 1, MITOCHONDRIAL"/>
    <property type="match status" value="1"/>
</dbReference>
<dbReference type="CDD" id="cd01076">
    <property type="entry name" value="NAD_bind_1_Glu_DH"/>
    <property type="match status" value="1"/>
</dbReference>
<dbReference type="InterPro" id="IPR033524">
    <property type="entry name" value="Glu/Leu/Phe/Val_DH_AS"/>
</dbReference>
<dbReference type="Proteomes" id="UP000030528">
    <property type="component" value="Unassembled WGS sequence"/>
</dbReference>
<dbReference type="Gene3D" id="3.40.50.720">
    <property type="entry name" value="NAD(P)-binding Rossmann-like Domain"/>
    <property type="match status" value="1"/>
</dbReference>
<dbReference type="AlphaFoldDB" id="A0A0A5GRM8"/>
<dbReference type="Gene3D" id="3.40.50.10860">
    <property type="entry name" value="Leucine Dehydrogenase, chain A, domain 1"/>
    <property type="match status" value="1"/>
</dbReference>
<feature type="domain" description="Glutamate/phenylalanine/leucine/valine/L-tryptophan dehydrogenase C-terminal" evidence="9">
    <location>
        <begin position="182"/>
        <end position="412"/>
    </location>
</feature>
<name>A0A0A5GRM8_9BACI</name>
<accession>A0A0A5GRM8</accession>
<feature type="site" description="Important for catalysis" evidence="7">
    <location>
        <position position="145"/>
    </location>
</feature>
<evidence type="ECO:0000256" key="6">
    <source>
        <dbReference type="PIRSR" id="PIRSR000185-2"/>
    </source>
</evidence>
<dbReference type="InterPro" id="IPR033922">
    <property type="entry name" value="NAD_bind_Glu_DH"/>
</dbReference>
<dbReference type="GO" id="GO:0000166">
    <property type="term" value="F:nucleotide binding"/>
    <property type="evidence" value="ECO:0007669"/>
    <property type="project" value="UniProtKB-KW"/>
</dbReference>
<feature type="active site" description="Proton donor" evidence="5">
    <location>
        <position position="105"/>
    </location>
</feature>
<feature type="binding site" evidence="6">
    <location>
        <position position="69"/>
    </location>
    <ligand>
        <name>substrate</name>
    </ligand>
</feature>
<evidence type="ECO:0000256" key="4">
    <source>
        <dbReference type="PIRNR" id="PIRNR000185"/>
    </source>
</evidence>
<dbReference type="RefSeq" id="WP_026799082.1">
    <property type="nucleotide sequence ID" value="NZ_AULI01000001.1"/>
</dbReference>
<dbReference type="STRING" id="1385510.GCA_000425205_00265"/>
<dbReference type="PANTHER" id="PTHR11606">
    <property type="entry name" value="GLUTAMATE DEHYDROGENASE"/>
    <property type="match status" value="1"/>
</dbReference>
<protein>
    <recommendedName>
        <fullName evidence="2 4">Glutamate dehydrogenase</fullName>
    </recommendedName>
</protein>
<dbReference type="SUPFAM" id="SSF51735">
    <property type="entry name" value="NAD(P)-binding Rossmann-fold domains"/>
    <property type="match status" value="1"/>
</dbReference>
<dbReference type="PROSITE" id="PS00074">
    <property type="entry name" value="GLFV_DEHYDROGENASE"/>
    <property type="match status" value="1"/>
</dbReference>
<evidence type="ECO:0000256" key="5">
    <source>
        <dbReference type="PIRSR" id="PIRSR000185-1"/>
    </source>
</evidence>
<dbReference type="InterPro" id="IPR006097">
    <property type="entry name" value="Glu/Leu/Phe/Val/Trp_DH_dimer"/>
</dbReference>
<evidence type="ECO:0000313" key="10">
    <source>
        <dbReference type="EMBL" id="KGX93820.1"/>
    </source>
</evidence>
<dbReference type="PRINTS" id="PR00082">
    <property type="entry name" value="GLFDHDRGNASE"/>
</dbReference>
<dbReference type="InterPro" id="IPR006096">
    <property type="entry name" value="Glu/Leu/Phe/Val/Trp_DH_C"/>
</dbReference>
<organism evidence="10 11">
    <name type="scientific">Pontibacillus halophilus JSM 076056 = DSM 19796</name>
    <dbReference type="NCBI Taxonomy" id="1385510"/>
    <lineage>
        <taxon>Bacteria</taxon>
        <taxon>Bacillati</taxon>
        <taxon>Bacillota</taxon>
        <taxon>Bacilli</taxon>
        <taxon>Bacillales</taxon>
        <taxon>Bacillaceae</taxon>
        <taxon>Pontibacillus</taxon>
    </lineage>
</organism>
<dbReference type="Pfam" id="PF02812">
    <property type="entry name" value="ELFV_dehydrog_N"/>
    <property type="match status" value="1"/>
</dbReference>
<feature type="binding site" evidence="6">
    <location>
        <position position="220"/>
    </location>
    <ligand>
        <name>NAD(+)</name>
        <dbReference type="ChEBI" id="CHEBI:57540"/>
    </ligand>
</feature>
<dbReference type="EMBL" id="AVPE01000001">
    <property type="protein sequence ID" value="KGX93820.1"/>
    <property type="molecule type" value="Genomic_DNA"/>
</dbReference>
<evidence type="ECO:0000256" key="2">
    <source>
        <dbReference type="ARBA" id="ARBA00012896"/>
    </source>
</evidence>
<gene>
    <name evidence="10" type="ORF">N781_01065</name>
</gene>
<dbReference type="InterPro" id="IPR036291">
    <property type="entry name" value="NAD(P)-bd_dom_sf"/>
</dbReference>
<keyword evidence="3 4" id="KW-0560">Oxidoreductase</keyword>
<evidence type="ECO:0000313" key="11">
    <source>
        <dbReference type="Proteomes" id="UP000030528"/>
    </source>
</evidence>
<dbReference type="OrthoDB" id="9803297at2"/>
<dbReference type="PIRSF" id="PIRSF000185">
    <property type="entry name" value="Glu_DH"/>
    <property type="match status" value="1"/>
</dbReference>
<keyword evidence="6" id="KW-0520">NAD</keyword>
<evidence type="ECO:0000256" key="3">
    <source>
        <dbReference type="ARBA" id="ARBA00023002"/>
    </source>
</evidence>
<feature type="binding site" evidence="6">
    <location>
        <position position="348"/>
    </location>
    <ligand>
        <name>substrate</name>
    </ligand>
</feature>
<dbReference type="GO" id="GO:0004352">
    <property type="term" value="F:glutamate dehydrogenase (NAD+) activity"/>
    <property type="evidence" value="ECO:0007669"/>
    <property type="project" value="TreeGrafter"/>
</dbReference>
<dbReference type="InterPro" id="IPR014362">
    <property type="entry name" value="Glu_DH"/>
</dbReference>
<proteinExistence type="inferred from homology"/>
<dbReference type="eggNOG" id="COG0334">
    <property type="taxonomic scope" value="Bacteria"/>
</dbReference>